<dbReference type="InterPro" id="IPR027831">
    <property type="entry name" value="DUF4485"/>
</dbReference>
<evidence type="ECO:0000313" key="2">
    <source>
        <dbReference type="EMBL" id="JAV33122.1"/>
    </source>
</evidence>
<dbReference type="AlphaFoldDB" id="A0A1Q3G036"/>
<accession>A0A1Q3G036</accession>
<dbReference type="EMBL" id="GFDL01001923">
    <property type="protein sequence ID" value="JAV33122.1"/>
    <property type="molecule type" value="Transcribed_RNA"/>
</dbReference>
<proteinExistence type="predicted"/>
<reference evidence="2" key="1">
    <citation type="submission" date="2017-01" db="EMBL/GenBank/DDBJ databases">
        <title>A deep insight into the sialotranscriptome of adult male and female Cluex tarsalis mosquitoes.</title>
        <authorList>
            <person name="Ribeiro J.M."/>
            <person name="Moreira F."/>
            <person name="Bernard K.A."/>
            <person name="Calvo E."/>
        </authorList>
    </citation>
    <scope>NUCLEOTIDE SEQUENCE</scope>
    <source>
        <strain evidence="2">Kern County</strain>
        <tissue evidence="2">Salivary glands</tissue>
    </source>
</reference>
<name>A0A1Q3G036_CULTA</name>
<dbReference type="Pfam" id="PF14846">
    <property type="entry name" value="DUF4485"/>
    <property type="match status" value="1"/>
</dbReference>
<protein>
    <recommendedName>
        <fullName evidence="1">DUF4485 domain-containing protein</fullName>
    </recommendedName>
</protein>
<feature type="domain" description="DUF4485" evidence="1">
    <location>
        <begin position="13"/>
        <end position="78"/>
    </location>
</feature>
<organism evidence="2">
    <name type="scientific">Culex tarsalis</name>
    <name type="common">Encephalitis mosquito</name>
    <dbReference type="NCBI Taxonomy" id="7177"/>
    <lineage>
        <taxon>Eukaryota</taxon>
        <taxon>Metazoa</taxon>
        <taxon>Ecdysozoa</taxon>
        <taxon>Arthropoda</taxon>
        <taxon>Hexapoda</taxon>
        <taxon>Insecta</taxon>
        <taxon>Pterygota</taxon>
        <taxon>Neoptera</taxon>
        <taxon>Endopterygota</taxon>
        <taxon>Diptera</taxon>
        <taxon>Nematocera</taxon>
        <taxon>Culicoidea</taxon>
        <taxon>Culicidae</taxon>
        <taxon>Culicinae</taxon>
        <taxon>Culicini</taxon>
        <taxon>Culex</taxon>
        <taxon>Culex</taxon>
    </lineage>
</organism>
<evidence type="ECO:0000259" key="1">
    <source>
        <dbReference type="Pfam" id="PF14846"/>
    </source>
</evidence>
<sequence>MYHHLHLTNGHHLDAAYKAALAVLKQQIVNLHDPTEVTICARWIRRFNEARPEEKSTRNRLIQLLIEQLADDNLSYPFIFLNQLDRPLQVPDLELLTRRKVAPIVATGEIGDILGNLKQLLSDAETLNLRTEEDLESLRESEFSGDGGGEQEMKYLRMLETEIRWVLSDQVPKLVESPDLKVVLSEELRKGDAEWIGACLERIRKVVESFRRCSEDSRSEETQTDHPELVVSSDIESFFERKFARLYADSILKDQARQMQHKSIEGLREIDRSQQYRKHLSKEFHPHC</sequence>